<dbReference type="EMBL" id="HG792015">
    <property type="protein sequence ID" value="CDM26527.1"/>
    <property type="molecule type" value="Genomic_DNA"/>
</dbReference>
<feature type="region of interest" description="Disordered" evidence="1">
    <location>
        <begin position="158"/>
        <end position="236"/>
    </location>
</feature>
<accession>W6Q9S3</accession>
<protein>
    <submittedName>
        <fullName evidence="2">Genomic scaffold, ProqFM164S01</fullName>
    </submittedName>
</protein>
<proteinExistence type="predicted"/>
<evidence type="ECO:0000313" key="2">
    <source>
        <dbReference type="EMBL" id="CDM26527.1"/>
    </source>
</evidence>
<sequence length="255" mass="29415">MAKRWHRTIDTHLGAHTPPDPNYYEKTWCWESSRVGYKDPNVLFTTLHEEYNTLKCAIQDPEAWHRDVSCIARASNNNDEFLTLLKQRQAERFHEIQTTWQKIKTRLITDPARWDNPPTKAVLWSNFLQFARNFSYDCLVTCFGAYATDAQPSAQPLLSNSIEVHPSKVQKLKREPKEKMAASSGVTKSSPKASKSRPKSRPKRDGSRQDSVRRSTRLQQRAEQSKRQCAGRTSLEEKLNKAERRFASLQPGIVD</sequence>
<organism evidence="2 3">
    <name type="scientific">Penicillium roqueforti (strain FM164)</name>
    <dbReference type="NCBI Taxonomy" id="1365484"/>
    <lineage>
        <taxon>Eukaryota</taxon>
        <taxon>Fungi</taxon>
        <taxon>Dikarya</taxon>
        <taxon>Ascomycota</taxon>
        <taxon>Pezizomycotina</taxon>
        <taxon>Eurotiomycetes</taxon>
        <taxon>Eurotiomycetidae</taxon>
        <taxon>Eurotiales</taxon>
        <taxon>Aspergillaceae</taxon>
        <taxon>Penicillium</taxon>
    </lineage>
</organism>
<gene>
    <name evidence="2" type="ORF">PROQFM164_S01g000336</name>
</gene>
<keyword evidence="3" id="KW-1185">Reference proteome</keyword>
<reference evidence="2" key="1">
    <citation type="journal article" date="2014" name="Nat. Commun.">
        <title>Multiple recent horizontal transfers of a large genomic region in cheese making fungi.</title>
        <authorList>
            <person name="Cheeseman K."/>
            <person name="Ropars J."/>
            <person name="Renault P."/>
            <person name="Dupont J."/>
            <person name="Gouzy J."/>
            <person name="Branca A."/>
            <person name="Abraham A.L."/>
            <person name="Ceppi M."/>
            <person name="Conseiller E."/>
            <person name="Debuchy R."/>
            <person name="Malagnac F."/>
            <person name="Goarin A."/>
            <person name="Silar P."/>
            <person name="Lacoste S."/>
            <person name="Sallet E."/>
            <person name="Bensimon A."/>
            <person name="Giraud T."/>
            <person name="Brygoo Y."/>
        </authorList>
    </citation>
    <scope>NUCLEOTIDE SEQUENCE [LARGE SCALE GENOMIC DNA]</scope>
    <source>
        <strain evidence="2">FM164</strain>
    </source>
</reference>
<dbReference type="AlphaFoldDB" id="W6Q9S3"/>
<dbReference type="Proteomes" id="UP000030686">
    <property type="component" value="Unassembled WGS sequence"/>
</dbReference>
<dbReference type="OMA" id="FKCAISD"/>
<name>W6Q9S3_PENRF</name>
<dbReference type="OrthoDB" id="4366798at2759"/>
<feature type="compositionally biased region" description="Basic and acidic residues" evidence="1">
    <location>
        <begin position="203"/>
        <end position="213"/>
    </location>
</feature>
<evidence type="ECO:0000256" key="1">
    <source>
        <dbReference type="SAM" id="MobiDB-lite"/>
    </source>
</evidence>
<evidence type="ECO:0000313" key="3">
    <source>
        <dbReference type="Proteomes" id="UP000030686"/>
    </source>
</evidence>